<organism evidence="2 3">
    <name type="scientific">Tetranychus urticae</name>
    <name type="common">Two-spotted spider mite</name>
    <dbReference type="NCBI Taxonomy" id="32264"/>
    <lineage>
        <taxon>Eukaryota</taxon>
        <taxon>Metazoa</taxon>
        <taxon>Ecdysozoa</taxon>
        <taxon>Arthropoda</taxon>
        <taxon>Chelicerata</taxon>
        <taxon>Arachnida</taxon>
        <taxon>Acari</taxon>
        <taxon>Acariformes</taxon>
        <taxon>Trombidiformes</taxon>
        <taxon>Prostigmata</taxon>
        <taxon>Eleutherengona</taxon>
        <taxon>Raphignathae</taxon>
        <taxon>Tetranychoidea</taxon>
        <taxon>Tetranychidae</taxon>
        <taxon>Tetranychus</taxon>
    </lineage>
</organism>
<dbReference type="HOGENOM" id="CLU_2416134_0_0_1"/>
<feature type="region of interest" description="Disordered" evidence="1">
    <location>
        <begin position="73"/>
        <end position="92"/>
    </location>
</feature>
<dbReference type="EMBL" id="CAEY01000028">
    <property type="status" value="NOT_ANNOTATED_CDS"/>
    <property type="molecule type" value="Genomic_DNA"/>
</dbReference>
<dbReference type="Proteomes" id="UP000015104">
    <property type="component" value="Unassembled WGS sequence"/>
</dbReference>
<evidence type="ECO:0000313" key="2">
    <source>
        <dbReference type="EnsemblMetazoa" id="tetur10g00350.1"/>
    </source>
</evidence>
<reference evidence="2" key="2">
    <citation type="submission" date="2015-06" db="UniProtKB">
        <authorList>
            <consortium name="EnsemblMetazoa"/>
        </authorList>
    </citation>
    <scope>IDENTIFICATION</scope>
</reference>
<name>T1KEQ3_TETUR</name>
<reference evidence="3" key="1">
    <citation type="submission" date="2011-08" db="EMBL/GenBank/DDBJ databases">
        <authorList>
            <person name="Rombauts S."/>
        </authorList>
    </citation>
    <scope>NUCLEOTIDE SEQUENCE</scope>
    <source>
        <strain evidence="3">London</strain>
    </source>
</reference>
<keyword evidence="3" id="KW-1185">Reference proteome</keyword>
<dbReference type="EnsemblMetazoa" id="tetur10g00350.1">
    <property type="protein sequence ID" value="tetur10g00350.1"/>
    <property type="gene ID" value="tetur10g00350"/>
</dbReference>
<evidence type="ECO:0000256" key="1">
    <source>
        <dbReference type="SAM" id="MobiDB-lite"/>
    </source>
</evidence>
<proteinExistence type="predicted"/>
<sequence>MEGASATPDISNLSQGQLYRLAIMTMMNRTDCCSIKDELRTMLQCDTHELPEDLIESAMADWNKLFETVMANQNKPSYKPIGKPARKKRRNE</sequence>
<protein>
    <submittedName>
        <fullName evidence="2">Uncharacterized protein</fullName>
    </submittedName>
</protein>
<dbReference type="AlphaFoldDB" id="T1KEQ3"/>
<accession>T1KEQ3</accession>
<evidence type="ECO:0000313" key="3">
    <source>
        <dbReference type="Proteomes" id="UP000015104"/>
    </source>
</evidence>